<reference evidence="1 2" key="1">
    <citation type="submission" date="2024-04" db="EMBL/GenBank/DDBJ databases">
        <authorList>
            <person name="Rising A."/>
            <person name="Reimegard J."/>
            <person name="Sonavane S."/>
            <person name="Akerstrom W."/>
            <person name="Nylinder S."/>
            <person name="Hedman E."/>
            <person name="Kallberg Y."/>
        </authorList>
    </citation>
    <scope>NUCLEOTIDE SEQUENCE [LARGE SCALE GENOMIC DNA]</scope>
</reference>
<gene>
    <name evidence="1" type="ORF">LARSCL_LOCUS21622</name>
</gene>
<keyword evidence="2" id="KW-1185">Reference proteome</keyword>
<proteinExistence type="predicted"/>
<sequence length="31" mass="3800">MCRVWEKIFTKRQPSQTFSDSSKKFGWHKLI</sequence>
<name>A0AAV2BVR7_9ARAC</name>
<dbReference type="EMBL" id="CAXIEN010000523">
    <property type="protein sequence ID" value="CAL1299901.1"/>
    <property type="molecule type" value="Genomic_DNA"/>
</dbReference>
<accession>A0AAV2BVR7</accession>
<evidence type="ECO:0000313" key="1">
    <source>
        <dbReference type="EMBL" id="CAL1299901.1"/>
    </source>
</evidence>
<dbReference type="AlphaFoldDB" id="A0AAV2BVR7"/>
<evidence type="ECO:0000313" key="2">
    <source>
        <dbReference type="Proteomes" id="UP001497382"/>
    </source>
</evidence>
<organism evidence="1 2">
    <name type="scientific">Larinioides sclopetarius</name>
    <dbReference type="NCBI Taxonomy" id="280406"/>
    <lineage>
        <taxon>Eukaryota</taxon>
        <taxon>Metazoa</taxon>
        <taxon>Ecdysozoa</taxon>
        <taxon>Arthropoda</taxon>
        <taxon>Chelicerata</taxon>
        <taxon>Arachnida</taxon>
        <taxon>Araneae</taxon>
        <taxon>Araneomorphae</taxon>
        <taxon>Entelegynae</taxon>
        <taxon>Araneoidea</taxon>
        <taxon>Araneidae</taxon>
        <taxon>Larinioides</taxon>
    </lineage>
</organism>
<dbReference type="Proteomes" id="UP001497382">
    <property type="component" value="Unassembled WGS sequence"/>
</dbReference>
<comment type="caution">
    <text evidence="1">The sequence shown here is derived from an EMBL/GenBank/DDBJ whole genome shotgun (WGS) entry which is preliminary data.</text>
</comment>
<protein>
    <submittedName>
        <fullName evidence="1">Uncharacterized protein</fullName>
    </submittedName>
</protein>